<keyword evidence="2" id="KW-0645">Protease</keyword>
<dbReference type="PANTHER" id="PTHR22939">
    <property type="entry name" value="SERINE PROTEASE FAMILY S1C HTRA-RELATED"/>
    <property type="match status" value="1"/>
</dbReference>
<accession>K2FZT6</accession>
<dbReference type="GO" id="GO:0006508">
    <property type="term" value="P:proteolysis"/>
    <property type="evidence" value="ECO:0007669"/>
    <property type="project" value="UniProtKB-KW"/>
</dbReference>
<dbReference type="PRINTS" id="PR00834">
    <property type="entry name" value="PROTEASES2C"/>
</dbReference>
<feature type="transmembrane region" description="Helical" evidence="1">
    <location>
        <begin position="7"/>
        <end position="30"/>
    </location>
</feature>
<dbReference type="InterPro" id="IPR043504">
    <property type="entry name" value="Peptidase_S1_PA_chymotrypsin"/>
</dbReference>
<dbReference type="EMBL" id="AMFJ01000328">
    <property type="protein sequence ID" value="EKE28473.1"/>
    <property type="molecule type" value="Genomic_DNA"/>
</dbReference>
<keyword evidence="1" id="KW-0812">Transmembrane</keyword>
<dbReference type="InterPro" id="IPR036034">
    <property type="entry name" value="PDZ_sf"/>
</dbReference>
<evidence type="ECO:0000256" key="1">
    <source>
        <dbReference type="SAM" id="Phobius"/>
    </source>
</evidence>
<dbReference type="InterPro" id="IPR001940">
    <property type="entry name" value="Peptidase_S1C"/>
</dbReference>
<dbReference type="SUPFAM" id="SSF50494">
    <property type="entry name" value="Trypsin-like serine proteases"/>
    <property type="match status" value="1"/>
</dbReference>
<name>K2FZT6_9BACT</name>
<dbReference type="InterPro" id="IPR009003">
    <property type="entry name" value="Peptidase_S1_PA"/>
</dbReference>
<dbReference type="AlphaFoldDB" id="K2FZT6"/>
<dbReference type="GO" id="GO:0004252">
    <property type="term" value="F:serine-type endopeptidase activity"/>
    <property type="evidence" value="ECO:0007669"/>
    <property type="project" value="InterPro"/>
</dbReference>
<dbReference type="SUPFAM" id="SSF50156">
    <property type="entry name" value="PDZ domain-like"/>
    <property type="match status" value="1"/>
</dbReference>
<evidence type="ECO:0000313" key="2">
    <source>
        <dbReference type="EMBL" id="EKE28473.1"/>
    </source>
</evidence>
<organism evidence="2">
    <name type="scientific">uncultured bacterium</name>
    <name type="common">gcode 4</name>
    <dbReference type="NCBI Taxonomy" id="1234023"/>
    <lineage>
        <taxon>Bacteria</taxon>
        <taxon>environmental samples</taxon>
    </lineage>
</organism>
<gene>
    <name evidence="2" type="ORF">ACD_3C00054G0013</name>
</gene>
<comment type="caution">
    <text evidence="2">The sequence shown here is derived from an EMBL/GenBank/DDBJ whole genome shotgun (WGS) entry which is preliminary data.</text>
</comment>
<dbReference type="Gene3D" id="2.30.42.10">
    <property type="match status" value="1"/>
</dbReference>
<keyword evidence="1" id="KW-1133">Transmembrane helix</keyword>
<keyword evidence="2" id="KW-0378">Hydrolase</keyword>
<dbReference type="Pfam" id="PF13365">
    <property type="entry name" value="Trypsin_2"/>
    <property type="match status" value="1"/>
</dbReference>
<dbReference type="Gene3D" id="2.40.10.10">
    <property type="entry name" value="Trypsin-like serine proteases"/>
    <property type="match status" value="2"/>
</dbReference>
<dbReference type="PANTHER" id="PTHR22939:SF129">
    <property type="entry name" value="SERINE PROTEASE HTRA2, MITOCHONDRIAL"/>
    <property type="match status" value="1"/>
</dbReference>
<protein>
    <submittedName>
        <fullName evidence="2">Protease Do</fullName>
    </submittedName>
</protein>
<proteinExistence type="predicted"/>
<reference evidence="2" key="1">
    <citation type="journal article" date="2012" name="Science">
        <title>Fermentation, hydrogen, and sulfur metabolism in multiple uncultivated bacterial phyla.</title>
        <authorList>
            <person name="Wrighton K.C."/>
            <person name="Thomas B.C."/>
            <person name="Sharon I."/>
            <person name="Miller C.S."/>
            <person name="Castelle C.J."/>
            <person name="VerBerkmoes N.C."/>
            <person name="Wilkins M.J."/>
            <person name="Hettich R.L."/>
            <person name="Lipton M.S."/>
            <person name="Williams K.H."/>
            <person name="Long P.E."/>
            <person name="Banfield J.F."/>
        </authorList>
    </citation>
    <scope>NUCLEOTIDE SEQUENCE [LARGE SCALE GENOMIC DNA]</scope>
</reference>
<sequence>MKEQKNILIFTVALTLLFSFFSSLLVYQLLIKDHIPEIYWGWNTAANKVSQSTINTSNTAANRSSLKNLETSVKDLAHNISPSVVSIIISKDVQTYRTDPFWFFQEPSWIVRRKVWGGTGFFVKKDWTIITNKHVVSDPNASYTVITSNNQEYVGKVLAIDPTTDLAVIKATTKEWKELNDTPAVNFVDDSNQVQVGNFVVAIWNALAEFQNTVTFWVISGLWRSIEAWDSTGFWTEQLTGLLQTDAAINPGNSWGPLVNLNDEVVWINTAIAAWANWLGFAIPLSQKEVTSIVNSIEKFWSIKRAFIWIRYTSLNPDIAKQLNLKQDYGDYIGSQDWQPSIIPWSPAEKAWLKEWDTIVEINWIPVLGWLTTKDIMKDKLPWEKVVVKIITKDWTAKTVEITLGDR</sequence>
<keyword evidence="1" id="KW-0472">Membrane</keyword>